<accession>A0A9W4AXU4</accession>
<evidence type="ECO:0000313" key="9">
    <source>
        <dbReference type="Proteomes" id="UP000465785"/>
    </source>
</evidence>
<keyword evidence="5" id="KW-0560">Oxidoreductase</keyword>
<dbReference type="EMBL" id="AP022601">
    <property type="protein sequence ID" value="BBY90436.1"/>
    <property type="molecule type" value="Genomic_DNA"/>
</dbReference>
<dbReference type="AlphaFoldDB" id="A0A9W4AXU4"/>
<keyword evidence="6" id="KW-0408">Iron</keyword>
<dbReference type="RefSeq" id="WP_163724632.1">
    <property type="nucleotide sequence ID" value="NZ_AP022601.1"/>
</dbReference>
<dbReference type="GO" id="GO:0020037">
    <property type="term" value="F:heme binding"/>
    <property type="evidence" value="ECO:0007669"/>
    <property type="project" value="InterPro"/>
</dbReference>
<keyword evidence="4" id="KW-0479">Metal-binding</keyword>
<dbReference type="GO" id="GO:0006707">
    <property type="term" value="P:cholesterol catabolic process"/>
    <property type="evidence" value="ECO:0007669"/>
    <property type="project" value="TreeGrafter"/>
</dbReference>
<dbReference type="CDD" id="cd11033">
    <property type="entry name" value="CYP142-like"/>
    <property type="match status" value="1"/>
</dbReference>
<dbReference type="GO" id="GO:0008395">
    <property type="term" value="F:steroid hydroxylase activity"/>
    <property type="evidence" value="ECO:0007669"/>
    <property type="project" value="TreeGrafter"/>
</dbReference>
<reference evidence="8 9" key="1">
    <citation type="journal article" date="2019" name="Emerg. Microbes Infect.">
        <title>Comprehensive subspecies identification of 175 nontuberculous mycobacteria species based on 7547 genomic profiles.</title>
        <authorList>
            <person name="Matsumoto Y."/>
            <person name="Kinjo T."/>
            <person name="Motooka D."/>
            <person name="Nabeya D."/>
            <person name="Jung N."/>
            <person name="Uechi K."/>
            <person name="Horii T."/>
            <person name="Iida T."/>
            <person name="Fujita J."/>
            <person name="Nakamura S."/>
        </authorList>
    </citation>
    <scope>NUCLEOTIDE SEQUENCE [LARGE SCALE GENOMIC DNA]</scope>
    <source>
        <strain evidence="8 9">JCM 6399</strain>
    </source>
</reference>
<dbReference type="PANTHER" id="PTHR46696">
    <property type="entry name" value="P450, PUTATIVE (EUROFUNG)-RELATED"/>
    <property type="match status" value="1"/>
</dbReference>
<evidence type="ECO:0000256" key="4">
    <source>
        <dbReference type="ARBA" id="ARBA00022723"/>
    </source>
</evidence>
<dbReference type="GO" id="GO:0036199">
    <property type="term" value="F:cholest-4-en-3-one 26-monooxygenase activity"/>
    <property type="evidence" value="ECO:0007669"/>
    <property type="project" value="TreeGrafter"/>
</dbReference>
<comment type="cofactor">
    <cofactor evidence="1">
        <name>heme</name>
        <dbReference type="ChEBI" id="CHEBI:30413"/>
    </cofactor>
</comment>
<keyword evidence="7" id="KW-0503">Monooxygenase</keyword>
<dbReference type="KEGG" id="mgau:MGALJ_01050"/>
<dbReference type="Pfam" id="PF00067">
    <property type="entry name" value="p450"/>
    <property type="match status" value="1"/>
</dbReference>
<evidence type="ECO:0000256" key="7">
    <source>
        <dbReference type="ARBA" id="ARBA00023033"/>
    </source>
</evidence>
<evidence type="ECO:0000256" key="5">
    <source>
        <dbReference type="ARBA" id="ARBA00023002"/>
    </source>
</evidence>
<dbReference type="Gene3D" id="1.10.630.10">
    <property type="entry name" value="Cytochrome P450"/>
    <property type="match status" value="1"/>
</dbReference>
<dbReference type="InterPro" id="IPR002397">
    <property type="entry name" value="Cyt_P450_B"/>
</dbReference>
<keyword evidence="9" id="KW-1185">Reference proteome</keyword>
<dbReference type="FunFam" id="1.10.630.10:FF:000018">
    <property type="entry name" value="Cytochrome P450 monooxygenase"/>
    <property type="match status" value="1"/>
</dbReference>
<dbReference type="GO" id="GO:0005506">
    <property type="term" value="F:iron ion binding"/>
    <property type="evidence" value="ECO:0007669"/>
    <property type="project" value="InterPro"/>
</dbReference>
<sequence>MAAPNLPAGFDFTDPDIYASRLPTEEFAEVRRAAPVWWNEQPLDVGGFGDGGFWVVSKHRDVREVSLRSDVFSAAAKTVVPHFKPSVDVEGQIKASKLSMLMMDDPEHARLRKIVSRGFTPRAVERLRAELDERAQRIAAEAATQSSGDFVLQVARELPLQAIAGLLGVPEEDRGKLFDWSNQMVGGDDPEFEEYNSLAAVGELIGYAMGLATSRKEKPGEDIVSTLVDSEADGQLTEAEFGMFVVTLAVAGNETSRNSITQGMMAFTEFPDQWDLFKRERPKTAADEIIRWASPITAFQRTALADTELSGVPIKKGQRLVLFYRSANFDEDVFDDPYTFDILRDPNPHLGFGGTGAHYCVGANLARMTIDLMFNAIADHIPSLKPVSAPERLRSSYINGIKHWQVDYRTASV</sequence>
<evidence type="ECO:0000256" key="1">
    <source>
        <dbReference type="ARBA" id="ARBA00001971"/>
    </source>
</evidence>
<dbReference type="PRINTS" id="PR00359">
    <property type="entry name" value="BP450"/>
</dbReference>
<organism evidence="8 9">
    <name type="scientific">Mycobacterium gallinarum</name>
    <dbReference type="NCBI Taxonomy" id="39689"/>
    <lineage>
        <taxon>Bacteria</taxon>
        <taxon>Bacillati</taxon>
        <taxon>Actinomycetota</taxon>
        <taxon>Actinomycetes</taxon>
        <taxon>Mycobacteriales</taxon>
        <taxon>Mycobacteriaceae</taxon>
        <taxon>Mycobacterium</taxon>
    </lineage>
</organism>
<evidence type="ECO:0000256" key="3">
    <source>
        <dbReference type="ARBA" id="ARBA00022617"/>
    </source>
</evidence>
<dbReference type="InterPro" id="IPR001128">
    <property type="entry name" value="Cyt_P450"/>
</dbReference>
<evidence type="ECO:0000313" key="8">
    <source>
        <dbReference type="EMBL" id="BBY90436.1"/>
    </source>
</evidence>
<gene>
    <name evidence="8" type="ORF">MGALJ_01050</name>
</gene>
<dbReference type="SUPFAM" id="SSF48264">
    <property type="entry name" value="Cytochrome P450"/>
    <property type="match status" value="1"/>
</dbReference>
<dbReference type="PANTHER" id="PTHR46696:SF4">
    <property type="entry name" value="BIOTIN BIOSYNTHESIS CYTOCHROME P450"/>
    <property type="match status" value="1"/>
</dbReference>
<proteinExistence type="inferred from homology"/>
<keyword evidence="3" id="KW-0349">Heme</keyword>
<dbReference type="InterPro" id="IPR036396">
    <property type="entry name" value="Cyt_P450_sf"/>
</dbReference>
<protein>
    <submittedName>
        <fullName evidence="8">Linalool 8-monooxygenase</fullName>
    </submittedName>
</protein>
<name>A0A9W4AXU4_9MYCO</name>
<evidence type="ECO:0000256" key="6">
    <source>
        <dbReference type="ARBA" id="ARBA00023004"/>
    </source>
</evidence>
<comment type="similarity">
    <text evidence="2">Belongs to the cytochrome P450 family.</text>
</comment>
<dbReference type="Proteomes" id="UP000465785">
    <property type="component" value="Chromosome"/>
</dbReference>
<evidence type="ECO:0000256" key="2">
    <source>
        <dbReference type="ARBA" id="ARBA00010617"/>
    </source>
</evidence>